<reference evidence="2" key="1">
    <citation type="submission" date="2014-11" db="EMBL/GenBank/DDBJ databases">
        <authorList>
            <person name="Otto D Thomas"/>
            <person name="Naeem Raeece"/>
        </authorList>
    </citation>
    <scope>NUCLEOTIDE SEQUENCE</scope>
</reference>
<organism evidence="2">
    <name type="scientific">Chromera velia CCMP2878</name>
    <dbReference type="NCBI Taxonomy" id="1169474"/>
    <lineage>
        <taxon>Eukaryota</taxon>
        <taxon>Sar</taxon>
        <taxon>Alveolata</taxon>
        <taxon>Colpodellida</taxon>
        <taxon>Chromeraceae</taxon>
        <taxon>Chromera</taxon>
    </lineage>
</organism>
<dbReference type="AlphaFoldDB" id="A0A0G4HJ05"/>
<protein>
    <submittedName>
        <fullName evidence="2">Uncharacterized protein</fullName>
    </submittedName>
</protein>
<dbReference type="EMBL" id="CDMZ01002856">
    <property type="protein sequence ID" value="CEM44159.1"/>
    <property type="molecule type" value="Genomic_DNA"/>
</dbReference>
<proteinExistence type="predicted"/>
<evidence type="ECO:0000256" key="1">
    <source>
        <dbReference type="SAM" id="MobiDB-lite"/>
    </source>
</evidence>
<gene>
    <name evidence="2" type="ORF">Cvel_28099</name>
</gene>
<sequence>MKFNGQKRRGGLGVAEALVSTDADKGERGFWKTPSEMLFPLSTRGSGGNRITRNQSRLSSCASFSAASSRRDFVREALAIRSGDHKAVRSLLKALVAAQTEPSSSSHSSAPTASAASAADASQIPRPTCAGWQLHLLVVRGELPRTRTKIQTTRASQYPFSRRTLRGNRSFLTGLSRVCHRPLLRLRHIQHKATKSIESDLLLDSSTHNGFKASTEKCANTTASSSVDISLSQMFRQTFTLSGSFGMCYKSSLLESRNIGICAESSEFSACGFLEAWEYLRVLIFG</sequence>
<dbReference type="VEuPathDB" id="CryptoDB:Cvel_28099"/>
<name>A0A0G4HJ05_9ALVE</name>
<feature type="region of interest" description="Disordered" evidence="1">
    <location>
        <begin position="100"/>
        <end position="120"/>
    </location>
</feature>
<evidence type="ECO:0000313" key="2">
    <source>
        <dbReference type="EMBL" id="CEM44159.1"/>
    </source>
</evidence>
<accession>A0A0G4HJ05</accession>